<dbReference type="PATRIC" id="fig|1073571.4.peg.218"/>
<dbReference type="KEGG" id="pri:PRIO_0234"/>
<dbReference type="EMBL" id="LN831776">
    <property type="protein sequence ID" value="CQR51488.1"/>
    <property type="molecule type" value="Genomic_DNA"/>
</dbReference>
<dbReference type="AlphaFoldDB" id="A0A0E3WG00"/>
<proteinExistence type="predicted"/>
<reference evidence="2" key="1">
    <citation type="submission" date="2015-03" db="EMBL/GenBank/DDBJ databases">
        <authorList>
            <person name="Wibberg D."/>
        </authorList>
    </citation>
    <scope>NUCLEOTIDE SEQUENCE [LARGE SCALE GENOMIC DNA]</scope>
</reference>
<accession>A0A0E3WG00</accession>
<dbReference type="Proteomes" id="UP000033163">
    <property type="component" value="Chromosome I"/>
</dbReference>
<name>A0A0E3WG00_9BACL</name>
<gene>
    <name evidence="1" type="ORF">PRIO_0234</name>
</gene>
<dbReference type="HOGENOM" id="CLU_049439_0_0_9"/>
<evidence type="ECO:0000313" key="1">
    <source>
        <dbReference type="EMBL" id="CQR51488.1"/>
    </source>
</evidence>
<sequence>MQSSSSSGNKKQTIKAEGTISLFPRNSEAERTPYNLDVITGMRGDLPFTEVWLFINAYYDHDAKRYKRFNLDNFSFGLQMQGGGTYPGEEHFGDFINQGVNIWKANGRNAYGKDDPERDKVTEEIGDMVNGVWTEFGIFKGWTNAFMVDAYGGMTIGGAGFEIDGNGVFPYKRLSLGKFQGGNDIPSTDPTTYVYAYNGTLWNAYHGLFDSDQKARNSYYWGMKSNIDYYDNGSFNPGSGTASMEDGATKWVLMKRPKNQPHTVQKWQELFSVDSDGHAWSGVRRIPDITVVKADIVNTTDFNMNYPDTTWTKDNTFIVAVRGVLPDGNTKQMGAINATFTPFGIFGYLGGEFASAEILISKYK</sequence>
<evidence type="ECO:0000313" key="2">
    <source>
        <dbReference type="Proteomes" id="UP000033163"/>
    </source>
</evidence>
<organism evidence="1 2">
    <name type="scientific">Paenibacillus riograndensis SBR5</name>
    <dbReference type="NCBI Taxonomy" id="1073571"/>
    <lineage>
        <taxon>Bacteria</taxon>
        <taxon>Bacillati</taxon>
        <taxon>Bacillota</taxon>
        <taxon>Bacilli</taxon>
        <taxon>Bacillales</taxon>
        <taxon>Paenibacillaceae</taxon>
        <taxon>Paenibacillus</taxon>
        <taxon>Paenibacillus sonchi group</taxon>
    </lineage>
</organism>
<protein>
    <submittedName>
        <fullName evidence="1">Uncharacterized protein</fullName>
    </submittedName>
</protein>